<gene>
    <name evidence="3" type="ORF">NWP23_03540</name>
</gene>
<accession>A0AA43GW91</accession>
<name>A0AA43GW91_9CYAN</name>
<dbReference type="GO" id="GO:0003677">
    <property type="term" value="F:DNA binding"/>
    <property type="evidence" value="ECO:0007669"/>
    <property type="project" value="UniProtKB-KW"/>
</dbReference>
<reference evidence="3 4" key="1">
    <citation type="journal article" date="2023" name="J. Phycol.">
        <title>Chrysosporum ovalisporum is synonymous with the true-branching cyanobacterium Umezakia natans (Nostocales/Aphanizomenonaceae).</title>
        <authorList>
            <person name="McGregor G.B."/>
            <person name="Sendall B.C."/>
            <person name="Niiyama Y."/>
            <person name="Tuji A."/>
            <person name="Willis A."/>
        </authorList>
    </citation>
    <scope>NUCLEOTIDE SEQUENCE [LARGE SCALE GENOMIC DNA]</scope>
    <source>
        <strain evidence="3 4">FSS-62</strain>
    </source>
</reference>
<feature type="domain" description="Cas12f1-like TNB" evidence="2">
    <location>
        <begin position="21"/>
        <end position="67"/>
    </location>
</feature>
<dbReference type="Proteomes" id="UP001159370">
    <property type="component" value="Unassembled WGS sequence"/>
</dbReference>
<dbReference type="InterPro" id="IPR010095">
    <property type="entry name" value="Cas12f1-like_TNB"/>
</dbReference>
<dbReference type="RefSeq" id="WP_280657297.1">
    <property type="nucleotide sequence ID" value="NZ_JANQDL010000027.1"/>
</dbReference>
<evidence type="ECO:0000313" key="3">
    <source>
        <dbReference type="EMBL" id="MDH6062875.1"/>
    </source>
</evidence>
<evidence type="ECO:0000313" key="4">
    <source>
        <dbReference type="Proteomes" id="UP001159370"/>
    </source>
</evidence>
<protein>
    <submittedName>
        <fullName evidence="3">Transposase</fullName>
    </submittedName>
</protein>
<dbReference type="GeneID" id="83686700"/>
<dbReference type="Pfam" id="PF07282">
    <property type="entry name" value="Cas12f1-like_TNB"/>
    <property type="match status" value="1"/>
</dbReference>
<dbReference type="EMBL" id="JANQDL010000027">
    <property type="protein sequence ID" value="MDH6062875.1"/>
    <property type="molecule type" value="Genomic_DNA"/>
</dbReference>
<sequence length="104" mass="11416">MEKLTNYTANLDHYSQVFDTWAIAVAPQYTSQDCGVCGTGVKKSLSTPTQKCHCCRTIMHHDHNTAIMFLNKGLKSTVGPTESKACGQKDFYIAGETPLNKSAE</sequence>
<dbReference type="AlphaFoldDB" id="A0AA43GW91"/>
<keyword evidence="1" id="KW-0238">DNA-binding</keyword>
<evidence type="ECO:0000259" key="2">
    <source>
        <dbReference type="Pfam" id="PF07282"/>
    </source>
</evidence>
<evidence type="ECO:0000256" key="1">
    <source>
        <dbReference type="ARBA" id="ARBA00023125"/>
    </source>
</evidence>
<proteinExistence type="predicted"/>
<comment type="caution">
    <text evidence="3">The sequence shown here is derived from an EMBL/GenBank/DDBJ whole genome shotgun (WGS) entry which is preliminary data.</text>
</comment>
<organism evidence="3 4">
    <name type="scientific">Umezakia ovalisporum FSS-62</name>
    <dbReference type="NCBI Taxonomy" id="2971776"/>
    <lineage>
        <taxon>Bacteria</taxon>
        <taxon>Bacillati</taxon>
        <taxon>Cyanobacteriota</taxon>
        <taxon>Cyanophyceae</taxon>
        <taxon>Nostocales</taxon>
        <taxon>Nodulariaceae</taxon>
        <taxon>Umezakia</taxon>
    </lineage>
</organism>